<evidence type="ECO:0000313" key="2">
    <source>
        <dbReference type="Proteomes" id="UP001481677"/>
    </source>
</evidence>
<sequence length="55" mass="5999">MQPIDIFRIQRALPNAGKIDNPFGAVVRHPLVTVPPAFPALAALPEQTDEIQRPA</sequence>
<dbReference type="Proteomes" id="UP001481677">
    <property type="component" value="Unassembled WGS sequence"/>
</dbReference>
<reference evidence="1 2" key="1">
    <citation type="submission" date="2024-01" db="EMBL/GenBank/DDBJ databases">
        <title>The diversity of rhizobia nodulating Mimosa spp. in eleven states of Brazil covering several biomes is determined by host plant, location, and edaphic factors.</title>
        <authorList>
            <person name="Rouws L."/>
            <person name="Barauna A."/>
            <person name="Beukes C."/>
            <person name="De Faria S.M."/>
            <person name="Gross E."/>
            <person name="Dos Reis Junior F.B."/>
            <person name="Simon M."/>
            <person name="Maluk M."/>
            <person name="Odee D.W."/>
            <person name="Kenicer G."/>
            <person name="Young J.P.W."/>
            <person name="Reis V.M."/>
            <person name="Zilli J."/>
            <person name="James E.K."/>
        </authorList>
    </citation>
    <scope>NUCLEOTIDE SEQUENCE [LARGE SCALE GENOMIC DNA]</scope>
    <source>
        <strain evidence="1 2">JPY530</strain>
    </source>
</reference>
<gene>
    <name evidence="1" type="ORF">V4C56_15890</name>
</gene>
<evidence type="ECO:0000313" key="1">
    <source>
        <dbReference type="EMBL" id="MEM5341099.1"/>
    </source>
</evidence>
<name>A0ABU9R268_9BURK</name>
<accession>A0ABU9R268</accession>
<proteinExistence type="predicted"/>
<comment type="caution">
    <text evidence="1">The sequence shown here is derived from an EMBL/GenBank/DDBJ whole genome shotgun (WGS) entry which is preliminary data.</text>
</comment>
<dbReference type="EMBL" id="JAZHGA010000009">
    <property type="protein sequence ID" value="MEM5341099.1"/>
    <property type="molecule type" value="Genomic_DNA"/>
</dbReference>
<protein>
    <submittedName>
        <fullName evidence="1">Uncharacterized protein</fullName>
    </submittedName>
</protein>
<organism evidence="1 2">
    <name type="scientific">Paraburkholderia azotifigens</name>
    <dbReference type="NCBI Taxonomy" id="2057004"/>
    <lineage>
        <taxon>Bacteria</taxon>
        <taxon>Pseudomonadati</taxon>
        <taxon>Pseudomonadota</taxon>
        <taxon>Betaproteobacteria</taxon>
        <taxon>Burkholderiales</taxon>
        <taxon>Burkholderiaceae</taxon>
        <taxon>Paraburkholderia</taxon>
    </lineage>
</organism>
<keyword evidence="2" id="KW-1185">Reference proteome</keyword>